<dbReference type="Gramene" id="Kaladp0027s0010.1.v1.1">
    <property type="protein sequence ID" value="Kaladp0027s0010.1.v1.1.CDS.1"/>
    <property type="gene ID" value="Kaladp0027s0010.v1.1"/>
</dbReference>
<dbReference type="EnsemblPlants" id="Kaladp0027s0010.1.v1.1">
    <property type="protein sequence ID" value="Kaladp0027s0010.1.v1.1.CDS.1"/>
    <property type="gene ID" value="Kaladp0027s0010.v1.1"/>
</dbReference>
<dbReference type="AlphaFoldDB" id="A0A7N0T8W1"/>
<evidence type="ECO:0000313" key="2">
    <source>
        <dbReference type="Proteomes" id="UP000594263"/>
    </source>
</evidence>
<dbReference type="Proteomes" id="UP000594263">
    <property type="component" value="Unplaced"/>
</dbReference>
<proteinExistence type="predicted"/>
<organism evidence="1 2">
    <name type="scientific">Kalanchoe fedtschenkoi</name>
    <name type="common">Lavender scallops</name>
    <name type="synonym">South American air plant</name>
    <dbReference type="NCBI Taxonomy" id="63787"/>
    <lineage>
        <taxon>Eukaryota</taxon>
        <taxon>Viridiplantae</taxon>
        <taxon>Streptophyta</taxon>
        <taxon>Embryophyta</taxon>
        <taxon>Tracheophyta</taxon>
        <taxon>Spermatophyta</taxon>
        <taxon>Magnoliopsida</taxon>
        <taxon>eudicotyledons</taxon>
        <taxon>Gunneridae</taxon>
        <taxon>Pentapetalae</taxon>
        <taxon>Saxifragales</taxon>
        <taxon>Crassulaceae</taxon>
        <taxon>Kalanchoe</taxon>
    </lineage>
</organism>
<accession>A0A7N0T8W1</accession>
<reference evidence="1" key="1">
    <citation type="submission" date="2021-01" db="UniProtKB">
        <authorList>
            <consortium name="EnsemblPlants"/>
        </authorList>
    </citation>
    <scope>IDENTIFICATION</scope>
</reference>
<sequence length="67" mass="7618">MCTAPLLIYLYRQLRFIHSMSATFSSGHLHFCTIDINENKKTSSILGRSKRIASLCKVMLAVNTRKT</sequence>
<keyword evidence="2" id="KW-1185">Reference proteome</keyword>
<protein>
    <submittedName>
        <fullName evidence="1">Uncharacterized protein</fullName>
    </submittedName>
</protein>
<evidence type="ECO:0000313" key="1">
    <source>
        <dbReference type="EnsemblPlants" id="Kaladp0027s0010.1.v1.1.CDS.1"/>
    </source>
</evidence>
<name>A0A7N0T8W1_KALFE</name>